<name>A0ABT8YED5_9SPHN</name>
<evidence type="ECO:0000313" key="5">
    <source>
        <dbReference type="Proteomes" id="UP001169764"/>
    </source>
</evidence>
<accession>A0ABT8YED5</accession>
<reference evidence="4" key="1">
    <citation type="submission" date="2023-07" db="EMBL/GenBank/DDBJ databases">
        <authorList>
            <person name="Kim M."/>
        </authorList>
    </citation>
    <scope>NUCLEOTIDE SEQUENCE</scope>
    <source>
        <strain evidence="4">BIUV-7</strain>
    </source>
</reference>
<feature type="domain" description="Peptidase S9 prolyl oligopeptidase catalytic" evidence="3">
    <location>
        <begin position="439"/>
        <end position="640"/>
    </location>
</feature>
<evidence type="ECO:0000313" key="4">
    <source>
        <dbReference type="EMBL" id="MDO6416024.1"/>
    </source>
</evidence>
<evidence type="ECO:0000256" key="1">
    <source>
        <dbReference type="ARBA" id="ARBA00022801"/>
    </source>
</evidence>
<keyword evidence="5" id="KW-1185">Reference proteome</keyword>
<dbReference type="PANTHER" id="PTHR42776:SF27">
    <property type="entry name" value="DIPEPTIDYL PEPTIDASE FAMILY MEMBER 6"/>
    <property type="match status" value="1"/>
</dbReference>
<dbReference type="EMBL" id="JAUOTP010000008">
    <property type="protein sequence ID" value="MDO6416024.1"/>
    <property type="molecule type" value="Genomic_DNA"/>
</dbReference>
<dbReference type="Gene3D" id="2.120.10.30">
    <property type="entry name" value="TolB, C-terminal domain"/>
    <property type="match status" value="1"/>
</dbReference>
<feature type="signal peptide" evidence="2">
    <location>
        <begin position="1"/>
        <end position="19"/>
    </location>
</feature>
<dbReference type="InterPro" id="IPR001375">
    <property type="entry name" value="Peptidase_S9_cat"/>
</dbReference>
<dbReference type="Proteomes" id="UP001169764">
    <property type="component" value="Unassembled WGS sequence"/>
</dbReference>
<dbReference type="Gene3D" id="3.40.50.1820">
    <property type="entry name" value="alpha/beta hydrolase"/>
    <property type="match status" value="1"/>
</dbReference>
<dbReference type="PANTHER" id="PTHR42776">
    <property type="entry name" value="SERINE PEPTIDASE S9 FAMILY MEMBER"/>
    <property type="match status" value="1"/>
</dbReference>
<dbReference type="SUPFAM" id="SSF69304">
    <property type="entry name" value="Tricorn protease N-terminal domain"/>
    <property type="match status" value="1"/>
</dbReference>
<proteinExistence type="predicted"/>
<comment type="caution">
    <text evidence="4">The sequence shown here is derived from an EMBL/GenBank/DDBJ whole genome shotgun (WGS) entry which is preliminary data.</text>
</comment>
<gene>
    <name evidence="4" type="ORF">Q4F19_16660</name>
</gene>
<dbReference type="RefSeq" id="WP_303544897.1">
    <property type="nucleotide sequence ID" value="NZ_JAUOTP010000008.1"/>
</dbReference>
<sequence length="646" mass="69918">MARLIYGLLFGMLAAGAGATQERTIAPPAAITGDGVPAIPAALAAKTRPYLEYRAAIFEGWNPATKAALIATNFGNTRQLHEVALPMGDRRQISFETDTIAAGDYAPGKGDALLVQKDVGGSEFWQLYTLANGRLTLLTDGKSRNQIGAWSRDGHWLAYSSTRRNGTDSDLYIVDPRDPKSDRMLAQLSGGGWSVTGFTPDGTSAIVRRYVSIAKSDLFLMDIANGAMRPIGDHKKAISYADARFAKDGVLWATSDEGSAFQRLGTIDPSSGIFTPVPGQTKWDVELFSLSAEGDFVAFVINEAGVSRLKVLDTRTGAIRPVADLPVGVISALKVAPWGEIGLSLASARAASDIYSVEPKTLKVTRWTQSETGGLDPAANVEPELVTVKSFDGETVSGFLYRPDPKKFPGKRPLIVDIHGGPESQTRPGFLGRANYYPNELGVALFYPNVRGSSGYGKRFVGLDDGPFKREDSVKDIGAFLDRLVADPQIDAARIGETGGSYGGYMCYASAIRYGPRFKGAICLRAVSGFVSLLEHTQSYRRDLRRVEYGDERDPKQRAKLLAISPVTHVAEIKIPLVIITGGNDPRVPPSESEQMVKAVRANNVPVWHVLAADEGHGYVKKDNLDYQFWASLLFWQKNLLGPGGK</sequence>
<keyword evidence="2" id="KW-0732">Signal</keyword>
<dbReference type="SUPFAM" id="SSF53474">
    <property type="entry name" value="alpha/beta-Hydrolases"/>
    <property type="match status" value="1"/>
</dbReference>
<dbReference type="Pfam" id="PF00326">
    <property type="entry name" value="Peptidase_S9"/>
    <property type="match status" value="1"/>
</dbReference>
<dbReference type="InterPro" id="IPR011042">
    <property type="entry name" value="6-blade_b-propeller_TolB-like"/>
</dbReference>
<organism evidence="4 5">
    <name type="scientific">Sphingomonas natans</name>
    <dbReference type="NCBI Taxonomy" id="3063330"/>
    <lineage>
        <taxon>Bacteria</taxon>
        <taxon>Pseudomonadati</taxon>
        <taxon>Pseudomonadota</taxon>
        <taxon>Alphaproteobacteria</taxon>
        <taxon>Sphingomonadales</taxon>
        <taxon>Sphingomonadaceae</taxon>
        <taxon>Sphingomonas</taxon>
    </lineage>
</organism>
<evidence type="ECO:0000259" key="3">
    <source>
        <dbReference type="Pfam" id="PF00326"/>
    </source>
</evidence>
<evidence type="ECO:0000256" key="2">
    <source>
        <dbReference type="SAM" id="SignalP"/>
    </source>
</evidence>
<keyword evidence="1" id="KW-0378">Hydrolase</keyword>
<feature type="chain" id="PRO_5047099648" evidence="2">
    <location>
        <begin position="20"/>
        <end position="646"/>
    </location>
</feature>
<dbReference type="InterPro" id="IPR029058">
    <property type="entry name" value="AB_hydrolase_fold"/>
</dbReference>
<protein>
    <submittedName>
        <fullName evidence="4">Prolyl oligopeptidase family serine peptidase</fullName>
    </submittedName>
</protein>